<evidence type="ECO:0000256" key="1">
    <source>
        <dbReference type="ARBA" id="ARBA00022737"/>
    </source>
</evidence>
<name>A0AAN7SPK4_9COLE</name>
<dbReference type="InterPro" id="IPR002110">
    <property type="entry name" value="Ankyrin_rpt"/>
</dbReference>
<evidence type="ECO:0000256" key="2">
    <source>
        <dbReference type="ARBA" id="ARBA00023043"/>
    </source>
</evidence>
<keyword evidence="2 3" id="KW-0040">ANK repeat</keyword>
<dbReference type="InterPro" id="IPR036420">
    <property type="entry name" value="BRCT_dom_sf"/>
</dbReference>
<dbReference type="InterPro" id="IPR001357">
    <property type="entry name" value="BRCT_dom"/>
</dbReference>
<dbReference type="Gene3D" id="3.40.50.10190">
    <property type="entry name" value="BRCT domain"/>
    <property type="match status" value="1"/>
</dbReference>
<keyword evidence="6" id="KW-1185">Reference proteome</keyword>
<dbReference type="EMBL" id="JARPUR010000005">
    <property type="protein sequence ID" value="KAK4876210.1"/>
    <property type="molecule type" value="Genomic_DNA"/>
</dbReference>
<evidence type="ECO:0000313" key="6">
    <source>
        <dbReference type="Proteomes" id="UP001353858"/>
    </source>
</evidence>
<evidence type="ECO:0000313" key="5">
    <source>
        <dbReference type="EMBL" id="KAK4876210.1"/>
    </source>
</evidence>
<dbReference type="Gene3D" id="1.25.40.20">
    <property type="entry name" value="Ankyrin repeat-containing domain"/>
    <property type="match status" value="1"/>
</dbReference>
<proteinExistence type="predicted"/>
<dbReference type="Pfam" id="PF12796">
    <property type="entry name" value="Ank_2"/>
    <property type="match status" value="2"/>
</dbReference>
<gene>
    <name evidence="5" type="ORF">RN001_012632</name>
</gene>
<protein>
    <recommendedName>
        <fullName evidence="4">BRCT domain-containing protein</fullName>
    </recommendedName>
</protein>
<dbReference type="GO" id="GO:0085020">
    <property type="term" value="P:protein K6-linked ubiquitination"/>
    <property type="evidence" value="ECO:0007669"/>
    <property type="project" value="TreeGrafter"/>
</dbReference>
<dbReference type="GO" id="GO:0004842">
    <property type="term" value="F:ubiquitin-protein transferase activity"/>
    <property type="evidence" value="ECO:0007669"/>
    <property type="project" value="TreeGrafter"/>
</dbReference>
<dbReference type="PANTHER" id="PTHR24171">
    <property type="entry name" value="ANKYRIN REPEAT DOMAIN-CONTAINING PROTEIN 39-RELATED"/>
    <property type="match status" value="1"/>
</dbReference>
<dbReference type="GO" id="GO:0031436">
    <property type="term" value="C:BRCA1-BARD1 complex"/>
    <property type="evidence" value="ECO:0007669"/>
    <property type="project" value="TreeGrafter"/>
</dbReference>
<dbReference type="SUPFAM" id="SSF48403">
    <property type="entry name" value="Ankyrin repeat"/>
    <property type="match status" value="1"/>
</dbReference>
<feature type="repeat" description="ANK" evidence="3">
    <location>
        <begin position="113"/>
        <end position="145"/>
    </location>
</feature>
<organism evidence="5 6">
    <name type="scientific">Aquatica leii</name>
    <dbReference type="NCBI Taxonomy" id="1421715"/>
    <lineage>
        <taxon>Eukaryota</taxon>
        <taxon>Metazoa</taxon>
        <taxon>Ecdysozoa</taxon>
        <taxon>Arthropoda</taxon>
        <taxon>Hexapoda</taxon>
        <taxon>Insecta</taxon>
        <taxon>Pterygota</taxon>
        <taxon>Neoptera</taxon>
        <taxon>Endopterygota</taxon>
        <taxon>Coleoptera</taxon>
        <taxon>Polyphaga</taxon>
        <taxon>Elateriformia</taxon>
        <taxon>Elateroidea</taxon>
        <taxon>Lampyridae</taxon>
        <taxon>Luciolinae</taxon>
        <taxon>Aquatica</taxon>
    </lineage>
</organism>
<comment type="caution">
    <text evidence="5">The sequence shown here is derived from an EMBL/GenBank/DDBJ whole genome shotgun (WGS) entry which is preliminary data.</text>
</comment>
<feature type="repeat" description="ANK" evidence="3">
    <location>
        <begin position="179"/>
        <end position="211"/>
    </location>
</feature>
<accession>A0AAN7SPK4</accession>
<dbReference type="PROSITE" id="PS50172">
    <property type="entry name" value="BRCT"/>
    <property type="match status" value="1"/>
</dbReference>
<dbReference type="SUPFAM" id="SSF52113">
    <property type="entry name" value="BRCT domain"/>
    <property type="match status" value="1"/>
</dbReference>
<dbReference type="SMART" id="SM00248">
    <property type="entry name" value="ANK"/>
    <property type="match status" value="3"/>
</dbReference>
<keyword evidence="1" id="KW-0677">Repeat</keyword>
<feature type="domain" description="BRCT" evidence="4">
    <location>
        <begin position="346"/>
        <end position="455"/>
    </location>
</feature>
<reference evidence="6" key="1">
    <citation type="submission" date="2023-01" db="EMBL/GenBank/DDBJ databases">
        <title>Key to firefly adult light organ development and bioluminescence: homeobox transcription factors regulate luciferase expression and transportation to peroxisome.</title>
        <authorList>
            <person name="Fu X."/>
        </authorList>
    </citation>
    <scope>NUCLEOTIDE SEQUENCE [LARGE SCALE GENOMIC DNA]</scope>
</reference>
<dbReference type="PANTHER" id="PTHR24171:SF8">
    <property type="entry name" value="BRCA1-ASSOCIATED RING DOMAIN PROTEIN 1"/>
    <property type="match status" value="1"/>
</dbReference>
<dbReference type="PROSITE" id="PS50297">
    <property type="entry name" value="ANK_REP_REGION"/>
    <property type="match status" value="3"/>
</dbReference>
<sequence length="455" mass="51756">MNINSNVSNCLDELNDLDKYVSCSQCNEFKLTLRRLSNCTHLLCESCFMLCGTCSVCGKKHISKNLQKEDDLTSILSHLDVIREVNNTLQEVEDSKVTFLFAYDTFNYKRHHNGETRLHKECRSGNFKEVESLVRSGMDVNVQDFAGWTPLHEAVLNQRVNIVKFLLANGAFVNVPGLDYLTPLHSAIQERNEEIIKALVQHGADCSAYNKDGKTALDLCEDSNIRNLICLTPCLPSIVRTYTVPEPKIFLHNVDKNIVKQFSMKTNLTLMKKHNLFNFGDVKFFVIGNNLDVKYLQAAMLQGACVVTLDFVNDLILQNVTINPMNYFAKIPEYATSKAGLNALNKFPKLFDGIHFYFANYKQQKIGDVVYSLSDVKTLILLGGGKIDARSPSTSNIDLYYPYHTNKMSTCASTSYYILYDESNKNFKKKSYTKEIKYQTIKWLTDCINNFTILP</sequence>
<feature type="repeat" description="ANK" evidence="3">
    <location>
        <begin position="146"/>
        <end position="178"/>
    </location>
</feature>
<dbReference type="PROSITE" id="PS50088">
    <property type="entry name" value="ANK_REPEAT"/>
    <property type="match status" value="3"/>
</dbReference>
<dbReference type="AlphaFoldDB" id="A0AAN7SPK4"/>
<evidence type="ECO:0000259" key="4">
    <source>
        <dbReference type="PROSITE" id="PS50172"/>
    </source>
</evidence>
<dbReference type="Proteomes" id="UP001353858">
    <property type="component" value="Unassembled WGS sequence"/>
</dbReference>
<evidence type="ECO:0000256" key="3">
    <source>
        <dbReference type="PROSITE-ProRule" id="PRU00023"/>
    </source>
</evidence>
<dbReference type="GO" id="GO:0070531">
    <property type="term" value="C:BRCA1-A complex"/>
    <property type="evidence" value="ECO:0007669"/>
    <property type="project" value="TreeGrafter"/>
</dbReference>
<dbReference type="InterPro" id="IPR036770">
    <property type="entry name" value="Ankyrin_rpt-contain_sf"/>
</dbReference>